<feature type="transmembrane region" description="Helical" evidence="7">
    <location>
        <begin position="200"/>
        <end position="219"/>
    </location>
</feature>
<proteinExistence type="inferred from homology"/>
<dbReference type="GO" id="GO:0005886">
    <property type="term" value="C:plasma membrane"/>
    <property type="evidence" value="ECO:0007669"/>
    <property type="project" value="UniProtKB-SubCell"/>
</dbReference>
<evidence type="ECO:0000313" key="9">
    <source>
        <dbReference type="Proteomes" id="UP000176037"/>
    </source>
</evidence>
<sequence length="222" mass="23660">MDNRTVYTSASRPSVLETNKVLRNTYMLLAMTLLFSAVCAGITMAVGISPMASLVMTIGAFITLFIVNKKADSSSGIFWIFAFTGLLGGSLGYMLSFYAAIPGGPALIAQALGGTALIFFALSAYVLTTKKDFSFMGGFLFVGMMVVLVAAIANIFFSVPAVHLAINAAIVFLMSGFILFDTSRIIHGGETNYIRATVGLYLNIYNLFVSLLQLLGAFGSDD</sequence>
<evidence type="ECO:0000256" key="4">
    <source>
        <dbReference type="ARBA" id="ARBA00022692"/>
    </source>
</evidence>
<dbReference type="STRING" id="1856405.BFC17_17065"/>
<keyword evidence="3" id="KW-1003">Cell membrane</keyword>
<dbReference type="InterPro" id="IPR006214">
    <property type="entry name" value="Bax_inhibitor_1-related"/>
</dbReference>
<reference evidence="8 9" key="1">
    <citation type="submission" date="2016-09" db="EMBL/GenBank/DDBJ databases">
        <title>Alteromonas lipolytica, a new species isolated from sea water.</title>
        <authorList>
            <person name="Wu Y.-H."/>
            <person name="Cheng H."/>
            <person name="Xu X.-W."/>
        </authorList>
    </citation>
    <scope>NUCLEOTIDE SEQUENCE [LARGE SCALE GENOMIC DNA]</scope>
    <source>
        <strain evidence="8 9">JW12</strain>
    </source>
</reference>
<evidence type="ECO:0000256" key="7">
    <source>
        <dbReference type="RuleBase" id="RU004379"/>
    </source>
</evidence>
<comment type="similarity">
    <text evidence="2 7">Belongs to the BI1 family.</text>
</comment>
<feature type="transmembrane region" description="Helical" evidence="7">
    <location>
        <begin position="107"/>
        <end position="128"/>
    </location>
</feature>
<evidence type="ECO:0000256" key="5">
    <source>
        <dbReference type="ARBA" id="ARBA00022989"/>
    </source>
</evidence>
<feature type="transmembrane region" description="Helical" evidence="7">
    <location>
        <begin position="26"/>
        <end position="45"/>
    </location>
</feature>
<evidence type="ECO:0000313" key="8">
    <source>
        <dbReference type="EMBL" id="OFI35245.1"/>
    </source>
</evidence>
<dbReference type="EMBL" id="MJIC01000010">
    <property type="protein sequence ID" value="OFI35245.1"/>
    <property type="molecule type" value="Genomic_DNA"/>
</dbReference>
<feature type="transmembrane region" description="Helical" evidence="7">
    <location>
        <begin position="135"/>
        <end position="156"/>
    </location>
</feature>
<dbReference type="PANTHER" id="PTHR23291:SF115">
    <property type="entry name" value="MODULATOR OF FTSH PROTEASE YCCA"/>
    <property type="match status" value="1"/>
</dbReference>
<gene>
    <name evidence="8" type="ORF">BFC17_17065</name>
</gene>
<evidence type="ECO:0000256" key="3">
    <source>
        <dbReference type="ARBA" id="ARBA00022475"/>
    </source>
</evidence>
<comment type="subcellular location">
    <subcellularLocation>
        <location evidence="1">Cell membrane</location>
        <topology evidence="1">Multi-pass membrane protein</topology>
    </subcellularLocation>
</comment>
<name>A0A1E8FH31_9ALTE</name>
<protein>
    <submittedName>
        <fullName evidence="8">BAX inhibitor protein</fullName>
    </submittedName>
</protein>
<evidence type="ECO:0000256" key="2">
    <source>
        <dbReference type="ARBA" id="ARBA00010350"/>
    </source>
</evidence>
<comment type="caution">
    <text evidence="8">The sequence shown here is derived from an EMBL/GenBank/DDBJ whole genome shotgun (WGS) entry which is preliminary data.</text>
</comment>
<feature type="transmembrane region" description="Helical" evidence="7">
    <location>
        <begin position="79"/>
        <end position="101"/>
    </location>
</feature>
<dbReference type="AlphaFoldDB" id="A0A1E8FH31"/>
<evidence type="ECO:0000256" key="1">
    <source>
        <dbReference type="ARBA" id="ARBA00004651"/>
    </source>
</evidence>
<feature type="transmembrane region" description="Helical" evidence="7">
    <location>
        <begin position="51"/>
        <end position="67"/>
    </location>
</feature>
<dbReference type="Pfam" id="PF01027">
    <property type="entry name" value="Bax1-I"/>
    <property type="match status" value="1"/>
</dbReference>
<keyword evidence="9" id="KW-1185">Reference proteome</keyword>
<keyword evidence="6 7" id="KW-0472">Membrane</keyword>
<dbReference type="PANTHER" id="PTHR23291">
    <property type="entry name" value="BAX INHIBITOR-RELATED"/>
    <property type="match status" value="1"/>
</dbReference>
<dbReference type="Proteomes" id="UP000176037">
    <property type="component" value="Unassembled WGS sequence"/>
</dbReference>
<organism evidence="8 9">
    <name type="scientific">Alteromonas lipolytica</name>
    <dbReference type="NCBI Taxonomy" id="1856405"/>
    <lineage>
        <taxon>Bacteria</taxon>
        <taxon>Pseudomonadati</taxon>
        <taxon>Pseudomonadota</taxon>
        <taxon>Gammaproteobacteria</taxon>
        <taxon>Alteromonadales</taxon>
        <taxon>Alteromonadaceae</taxon>
        <taxon>Alteromonas/Salinimonas group</taxon>
        <taxon>Alteromonas</taxon>
    </lineage>
</organism>
<dbReference type="RefSeq" id="WP_070176163.1">
    <property type="nucleotide sequence ID" value="NZ_BMJR01000001.1"/>
</dbReference>
<dbReference type="OrthoDB" id="9813298at2"/>
<dbReference type="CDD" id="cd10433">
    <property type="entry name" value="YccA_like"/>
    <property type="match status" value="1"/>
</dbReference>
<evidence type="ECO:0000256" key="6">
    <source>
        <dbReference type="ARBA" id="ARBA00023136"/>
    </source>
</evidence>
<keyword evidence="5 7" id="KW-1133">Transmembrane helix</keyword>
<keyword evidence="4 7" id="KW-0812">Transmembrane</keyword>
<accession>A0A1E8FH31</accession>
<feature type="transmembrane region" description="Helical" evidence="7">
    <location>
        <begin position="162"/>
        <end position="180"/>
    </location>
</feature>